<feature type="region of interest" description="Disordered" evidence="1">
    <location>
        <begin position="26"/>
        <end position="99"/>
    </location>
</feature>
<feature type="compositionally biased region" description="Polar residues" evidence="1">
    <location>
        <begin position="81"/>
        <end position="99"/>
    </location>
</feature>
<name>A0A7S1BAY7_9STRA</name>
<evidence type="ECO:0000256" key="1">
    <source>
        <dbReference type="SAM" id="MobiDB-lite"/>
    </source>
</evidence>
<accession>A0A7S1BAY7</accession>
<feature type="compositionally biased region" description="Basic residues" evidence="1">
    <location>
        <begin position="54"/>
        <end position="80"/>
    </location>
</feature>
<dbReference type="AlphaFoldDB" id="A0A7S1BAY7"/>
<gene>
    <name evidence="2" type="ORF">CHYS00102_LOCUS7410</name>
</gene>
<proteinExistence type="predicted"/>
<evidence type="ECO:0000313" key="2">
    <source>
        <dbReference type="EMBL" id="CAD8880225.1"/>
    </source>
</evidence>
<feature type="region of interest" description="Disordered" evidence="1">
    <location>
        <begin position="111"/>
        <end position="160"/>
    </location>
</feature>
<feature type="compositionally biased region" description="Basic and acidic residues" evidence="1">
    <location>
        <begin position="151"/>
        <end position="160"/>
    </location>
</feature>
<organism evidence="2">
    <name type="scientific">Corethron hystrix</name>
    <dbReference type="NCBI Taxonomy" id="216773"/>
    <lineage>
        <taxon>Eukaryota</taxon>
        <taxon>Sar</taxon>
        <taxon>Stramenopiles</taxon>
        <taxon>Ochrophyta</taxon>
        <taxon>Bacillariophyta</taxon>
        <taxon>Coscinodiscophyceae</taxon>
        <taxon>Corethrophycidae</taxon>
        <taxon>Corethrales</taxon>
        <taxon>Corethraceae</taxon>
        <taxon>Corethron</taxon>
    </lineage>
</organism>
<sequence length="160" mass="17935">MSYMYITTGPRACDIVNNSSSKIEIPLPDHKLTASTLSGSKKPKRKESSISRKNEKKKKGRRKSSLKTKRGQQKSPKKVPNHSSSPVENSSNTYHSQSKIICLDSSSEIDGLIDGSEDENNGWYQRLPPRRAKSKQRKIIEQSGSDSLDDFDLHSDENLS</sequence>
<protein>
    <submittedName>
        <fullName evidence="2">Uncharacterized protein</fullName>
    </submittedName>
</protein>
<reference evidence="2" key="1">
    <citation type="submission" date="2021-01" db="EMBL/GenBank/DDBJ databases">
        <authorList>
            <person name="Corre E."/>
            <person name="Pelletier E."/>
            <person name="Niang G."/>
            <person name="Scheremetjew M."/>
            <person name="Finn R."/>
            <person name="Kale V."/>
            <person name="Holt S."/>
            <person name="Cochrane G."/>
            <person name="Meng A."/>
            <person name="Brown T."/>
            <person name="Cohen L."/>
        </authorList>
    </citation>
    <scope>NUCLEOTIDE SEQUENCE</scope>
    <source>
        <strain evidence="2">308</strain>
    </source>
</reference>
<feature type="compositionally biased region" description="Basic residues" evidence="1">
    <location>
        <begin position="128"/>
        <end position="137"/>
    </location>
</feature>
<dbReference type="EMBL" id="HBFR01010232">
    <property type="protein sequence ID" value="CAD8880225.1"/>
    <property type="molecule type" value="Transcribed_RNA"/>
</dbReference>